<dbReference type="VEuPathDB" id="FungiDB:VP01_15208g1"/>
<proteinExistence type="predicted"/>
<dbReference type="Proteomes" id="UP000037035">
    <property type="component" value="Unassembled WGS sequence"/>
</dbReference>
<name>A0A0L6VJC7_9BASI</name>
<dbReference type="EMBL" id="LAVV01005785">
    <property type="protein sequence ID" value="KNZ60677.1"/>
    <property type="molecule type" value="Genomic_DNA"/>
</dbReference>
<keyword evidence="4" id="KW-1185">Reference proteome</keyword>
<feature type="non-terminal residue" evidence="3">
    <location>
        <position position="1"/>
    </location>
</feature>
<accession>A0A0L6VJC7</accession>
<dbReference type="InterPro" id="IPR005162">
    <property type="entry name" value="Retrotrans_gag_dom"/>
</dbReference>
<evidence type="ECO:0000313" key="3">
    <source>
        <dbReference type="EMBL" id="KNZ60677.1"/>
    </source>
</evidence>
<feature type="domain" description="Retrotransposon gag" evidence="2">
    <location>
        <begin position="11"/>
        <end position="78"/>
    </location>
</feature>
<protein>
    <recommendedName>
        <fullName evidence="2">Retrotransposon gag domain-containing protein</fullName>
    </recommendedName>
</protein>
<evidence type="ECO:0000256" key="1">
    <source>
        <dbReference type="SAM" id="MobiDB-lite"/>
    </source>
</evidence>
<evidence type="ECO:0000313" key="4">
    <source>
        <dbReference type="Proteomes" id="UP000037035"/>
    </source>
</evidence>
<evidence type="ECO:0000259" key="2">
    <source>
        <dbReference type="Pfam" id="PF03732"/>
    </source>
</evidence>
<sequence>KIDHNISKVAFAVSFMRDYTATWSQLYLEKIFKDLPVVFDDFLNNFRSSFFDHNRRHCAKVALWNLCQTGTVSAYTQDLPAHSHRGLDQYPAHEPLPARPQGEYPACLGDEQH</sequence>
<comment type="caution">
    <text evidence="3">The sequence shown here is derived from an EMBL/GenBank/DDBJ whole genome shotgun (WGS) entry which is preliminary data.</text>
</comment>
<dbReference type="Pfam" id="PF03732">
    <property type="entry name" value="Retrotrans_gag"/>
    <property type="match status" value="1"/>
</dbReference>
<dbReference type="AlphaFoldDB" id="A0A0L6VJC7"/>
<reference evidence="3 4" key="1">
    <citation type="submission" date="2015-08" db="EMBL/GenBank/DDBJ databases">
        <title>Next Generation Sequencing and Analysis of the Genome of Puccinia sorghi L Schw, the Causal Agent of Maize Common Rust.</title>
        <authorList>
            <person name="Rochi L."/>
            <person name="Burguener G."/>
            <person name="Darino M."/>
            <person name="Turjanski A."/>
            <person name="Kreff E."/>
            <person name="Dieguez M.J."/>
            <person name="Sacco F."/>
        </authorList>
    </citation>
    <scope>NUCLEOTIDE SEQUENCE [LARGE SCALE GENOMIC DNA]</scope>
    <source>
        <strain evidence="3 4">RO10H11247</strain>
    </source>
</reference>
<gene>
    <name evidence="3" type="ORF">VP01_15208g1</name>
</gene>
<organism evidence="3 4">
    <name type="scientific">Puccinia sorghi</name>
    <dbReference type="NCBI Taxonomy" id="27349"/>
    <lineage>
        <taxon>Eukaryota</taxon>
        <taxon>Fungi</taxon>
        <taxon>Dikarya</taxon>
        <taxon>Basidiomycota</taxon>
        <taxon>Pucciniomycotina</taxon>
        <taxon>Pucciniomycetes</taxon>
        <taxon>Pucciniales</taxon>
        <taxon>Pucciniaceae</taxon>
        <taxon>Puccinia</taxon>
    </lineage>
</organism>
<dbReference type="OrthoDB" id="4847360at2759"/>
<feature type="region of interest" description="Disordered" evidence="1">
    <location>
        <begin position="85"/>
        <end position="113"/>
    </location>
</feature>